<dbReference type="PANTHER" id="PTHR28094:SF1">
    <property type="entry name" value="MEIOTICALLY UP-REGULATED GENE 113 PROTEIN"/>
    <property type="match status" value="1"/>
</dbReference>
<accession>A0A0D2HDJ0</accession>
<dbReference type="Pfam" id="PF10544">
    <property type="entry name" value="T5orf172"/>
    <property type="match status" value="1"/>
</dbReference>
<organism evidence="3 4">
    <name type="scientific">Fonsecaea multimorphosa CBS 102226</name>
    <dbReference type="NCBI Taxonomy" id="1442371"/>
    <lineage>
        <taxon>Eukaryota</taxon>
        <taxon>Fungi</taxon>
        <taxon>Dikarya</taxon>
        <taxon>Ascomycota</taxon>
        <taxon>Pezizomycotina</taxon>
        <taxon>Eurotiomycetes</taxon>
        <taxon>Chaetothyriomycetidae</taxon>
        <taxon>Chaetothyriales</taxon>
        <taxon>Herpotrichiellaceae</taxon>
        <taxon>Fonsecaea</taxon>
    </lineage>
</organism>
<dbReference type="AlphaFoldDB" id="A0A0D2HDJ0"/>
<dbReference type="VEuPathDB" id="FungiDB:Z520_04588"/>
<dbReference type="InterPro" id="IPR053006">
    <property type="entry name" value="Meiosis_regulatory"/>
</dbReference>
<evidence type="ECO:0000313" key="4">
    <source>
        <dbReference type="Proteomes" id="UP000053411"/>
    </source>
</evidence>
<evidence type="ECO:0000259" key="2">
    <source>
        <dbReference type="SMART" id="SM00974"/>
    </source>
</evidence>
<protein>
    <recommendedName>
        <fullName evidence="2">Bacteriophage T5 Orf172 DNA-binding domain-containing protein</fullName>
    </recommendedName>
</protein>
<feature type="compositionally biased region" description="Low complexity" evidence="1">
    <location>
        <begin position="75"/>
        <end position="84"/>
    </location>
</feature>
<dbReference type="EMBL" id="KN848068">
    <property type="protein sequence ID" value="KIX99950.1"/>
    <property type="molecule type" value="Genomic_DNA"/>
</dbReference>
<feature type="compositionally biased region" description="Acidic residues" evidence="1">
    <location>
        <begin position="64"/>
        <end position="74"/>
    </location>
</feature>
<feature type="region of interest" description="Disordered" evidence="1">
    <location>
        <begin position="1"/>
        <end position="86"/>
    </location>
</feature>
<dbReference type="RefSeq" id="XP_016634073.1">
    <property type="nucleotide sequence ID" value="XM_016775093.1"/>
</dbReference>
<feature type="domain" description="Bacteriophage T5 Orf172 DNA-binding" evidence="2">
    <location>
        <begin position="520"/>
        <end position="612"/>
    </location>
</feature>
<evidence type="ECO:0000256" key="1">
    <source>
        <dbReference type="SAM" id="MobiDB-lite"/>
    </source>
</evidence>
<dbReference type="GeneID" id="27710334"/>
<dbReference type="STRING" id="1442371.A0A0D2HDJ0"/>
<dbReference type="PANTHER" id="PTHR28094">
    <property type="entry name" value="MEIOTICALLY UP-REGULATED GENE 113 PROTEIN"/>
    <property type="match status" value="1"/>
</dbReference>
<sequence>MASTPDRRILTPRSRKPAFRRTPASTNTHAFASQVFLDDVSNTSPPATPELDWSETPPATEDPPTPEDDFDPDDVVPLPDSPLTAGKTALEQPVVPLHNFSQLDVDVPVQLLSQLSSETDPKKRLFQNVASEVTLNASSRLNPPPSTDNQPEPPQTFVKVEAKESWLYGTVPQQVDASHSRTGYHNDAIAAYTTAGDVSTFASGINQGDRSVVSEDVTATETQTRTNTATSAAKPSQRSVKKKPLTLSFAWSLNTKLSTILPLEAVERFNDSPLQCIATTKEGVRCKRSVAKTANKSFVKELSKALSSLEGPLDFGAFAQHLGPLIESVTCTRSHREPVRKCLEELCSYSWRPCKIATTKPHQRQAIVDMVESIFELWVSALSFTPRKTQAVAVSTKRDDDNVRDTLCSASELSAAVTERSPAPFRNDSSKVIETSSARSFRATDKNTTITSGTIVRVQQVTDSAPVRLSTHLNHQLVKFPYSKEKRNATPQDLIRQILLKVLTPADMWRAGYIYVFWHPGSLGYVKIGYATDVEKRLQAWRRQCKFDLEQHKSQESKAIARVLHLHRVESLIHAELKDYRMFEPSCTGCGKSHREWFEVDPSYALKVVAKWTSRSFYSGGLLDSSISDEEIDKLCELTKAETYLPRPLPRPRKVPASFRRSIRGRHRGVK</sequence>
<dbReference type="SMART" id="SM00974">
    <property type="entry name" value="T5orf172"/>
    <property type="match status" value="1"/>
</dbReference>
<gene>
    <name evidence="3" type="ORF">Z520_04588</name>
</gene>
<name>A0A0D2HDJ0_9EURO</name>
<dbReference type="Proteomes" id="UP000053411">
    <property type="component" value="Unassembled WGS sequence"/>
</dbReference>
<evidence type="ECO:0000313" key="3">
    <source>
        <dbReference type="EMBL" id="KIX99950.1"/>
    </source>
</evidence>
<reference evidence="3 4" key="1">
    <citation type="submission" date="2015-01" db="EMBL/GenBank/DDBJ databases">
        <title>The Genome Sequence of Fonsecaea multimorphosa CBS 102226.</title>
        <authorList>
            <consortium name="The Broad Institute Genomics Platform"/>
            <person name="Cuomo C."/>
            <person name="de Hoog S."/>
            <person name="Gorbushina A."/>
            <person name="Stielow B."/>
            <person name="Teixiera M."/>
            <person name="Abouelleil A."/>
            <person name="Chapman S.B."/>
            <person name="Priest M."/>
            <person name="Young S.K."/>
            <person name="Wortman J."/>
            <person name="Nusbaum C."/>
            <person name="Birren B."/>
        </authorList>
    </citation>
    <scope>NUCLEOTIDE SEQUENCE [LARGE SCALE GENOMIC DNA]</scope>
    <source>
        <strain evidence="3 4">CBS 102226</strain>
    </source>
</reference>
<feature type="region of interest" description="Disordered" evidence="1">
    <location>
        <begin position="217"/>
        <end position="237"/>
    </location>
</feature>
<keyword evidence="4" id="KW-1185">Reference proteome</keyword>
<dbReference type="InterPro" id="IPR018306">
    <property type="entry name" value="Phage_T5_Orf172_DNA-bd"/>
</dbReference>
<proteinExistence type="predicted"/>
<dbReference type="OrthoDB" id="2417614at2759"/>
<feature type="compositionally biased region" description="Low complexity" evidence="1">
    <location>
        <begin position="219"/>
        <end position="233"/>
    </location>
</feature>